<evidence type="ECO:0000259" key="1">
    <source>
        <dbReference type="PROSITE" id="PS51459"/>
    </source>
</evidence>
<sequence>MILQKTRGGQGFYQKGLGYLESALAHIQNDAYCPALSAKCTHLMFSCMKFHPFLDGNKRAALALGACFLMGHGVELGDFEKVFEDIVMGVAVGGIDKDWLETATIQHIHSH</sequence>
<dbReference type="InterPro" id="IPR053737">
    <property type="entry name" value="Type_II_TA_Toxin"/>
</dbReference>
<evidence type="ECO:0000313" key="2">
    <source>
        <dbReference type="EMBL" id="CRF52147.1"/>
    </source>
</evidence>
<dbReference type="AlphaFoldDB" id="A0A0K2Y1C8"/>
<reference evidence="3" key="1">
    <citation type="submission" date="2014-12" db="EMBL/GenBank/DDBJ databases">
        <authorList>
            <person name="Jaenicke S."/>
        </authorList>
    </citation>
    <scope>NUCLEOTIDE SEQUENCE [LARGE SCALE GENOMIC DNA]</scope>
</reference>
<accession>A0A0K2Y1C8</accession>
<feature type="domain" description="Fido" evidence="1">
    <location>
        <begin position="1"/>
        <end position="110"/>
    </location>
</feature>
<name>A0A0K2Y1C8_9HELI</name>
<proteinExistence type="predicted"/>
<dbReference type="EMBL" id="CDMG01000002">
    <property type="protein sequence ID" value="CRF52147.1"/>
    <property type="molecule type" value="Genomic_DNA"/>
</dbReference>
<gene>
    <name evidence="2" type="ORF">HAL07_02730</name>
</gene>
<dbReference type="InterPro" id="IPR003812">
    <property type="entry name" value="Fido"/>
</dbReference>
<dbReference type="InterPro" id="IPR036597">
    <property type="entry name" value="Fido-like_dom_sf"/>
</dbReference>
<protein>
    <recommendedName>
        <fullName evidence="1">Fido domain-containing protein</fullName>
    </recommendedName>
</protein>
<dbReference type="Proteomes" id="UP000043437">
    <property type="component" value="Unassembled WGS sequence"/>
</dbReference>
<evidence type="ECO:0000313" key="3">
    <source>
        <dbReference type="Proteomes" id="UP000043437"/>
    </source>
</evidence>
<dbReference type="SUPFAM" id="SSF140931">
    <property type="entry name" value="Fic-like"/>
    <property type="match status" value="1"/>
</dbReference>
<dbReference type="Gene3D" id="1.20.120.1870">
    <property type="entry name" value="Fic/DOC protein, Fido domain"/>
    <property type="match status" value="1"/>
</dbReference>
<organism evidence="2 3">
    <name type="scientific">Helicobacter ailurogastricus</name>
    <dbReference type="NCBI Taxonomy" id="1578720"/>
    <lineage>
        <taxon>Bacteria</taxon>
        <taxon>Pseudomonadati</taxon>
        <taxon>Campylobacterota</taxon>
        <taxon>Epsilonproteobacteria</taxon>
        <taxon>Campylobacterales</taxon>
        <taxon>Helicobacteraceae</taxon>
        <taxon>Helicobacter</taxon>
    </lineage>
</organism>
<dbReference type="Pfam" id="PF02661">
    <property type="entry name" value="Fic"/>
    <property type="match status" value="1"/>
</dbReference>
<dbReference type="PROSITE" id="PS51459">
    <property type="entry name" value="FIDO"/>
    <property type="match status" value="1"/>
</dbReference>